<feature type="signal peptide" evidence="1">
    <location>
        <begin position="1"/>
        <end position="19"/>
    </location>
</feature>
<keyword evidence="3" id="KW-1185">Reference proteome</keyword>
<dbReference type="Proteomes" id="UP001583177">
    <property type="component" value="Unassembled WGS sequence"/>
</dbReference>
<accession>A0ABR3VY98</accession>
<comment type="caution">
    <text evidence="2">The sequence shown here is derived from an EMBL/GenBank/DDBJ whole genome shotgun (WGS) entry which is preliminary data.</text>
</comment>
<evidence type="ECO:0000313" key="2">
    <source>
        <dbReference type="EMBL" id="KAL1848118.1"/>
    </source>
</evidence>
<protein>
    <submittedName>
        <fullName evidence="2">Uncharacterized protein</fullName>
    </submittedName>
</protein>
<dbReference type="PANTHER" id="PTHR35605:SF1">
    <property type="entry name" value="ECP2 EFFECTOR PROTEIN DOMAIN-CONTAINING PROTEIN-RELATED"/>
    <property type="match status" value="1"/>
</dbReference>
<dbReference type="PANTHER" id="PTHR35605">
    <property type="entry name" value="ECP2 EFFECTOR PROTEIN DOMAIN-CONTAINING PROTEIN-RELATED"/>
    <property type="match status" value="1"/>
</dbReference>
<sequence>MKLVSFVVSLAGVAQLAQSLENPLEGYKIVDFEWEVQTSPEGALHHVNGTVEDVFRYLKEVDPTYEVPEAPAQELATRESRLDPRQTKHICFVLPLAYANPIQDGINYLYRVPGTATNGPGPGECGRVSCSDNAGIWWCNDNRFAYTLPSYRVIADGVQNVKQQCLQSVNGRTMTSGQGFFDGNWNVIFGGGTTC</sequence>
<gene>
    <name evidence="2" type="ORF">Daus18300_013718</name>
</gene>
<reference evidence="2 3" key="1">
    <citation type="journal article" date="2024" name="IMA Fungus">
        <title>IMA Genome - F19 : A genome assembly and annotation guide to empower mycologists, including annotated draft genome sequences of Ceratocystis pirilliformis, Diaporthe australafricana, Fusarium ophioides, Paecilomyces lecythidis, and Sporothrix stenoceras.</title>
        <authorList>
            <person name="Aylward J."/>
            <person name="Wilson A.M."/>
            <person name="Visagie C.M."/>
            <person name="Spraker J."/>
            <person name="Barnes I."/>
            <person name="Buitendag C."/>
            <person name="Ceriani C."/>
            <person name="Del Mar Angel L."/>
            <person name="du Plessis D."/>
            <person name="Fuchs T."/>
            <person name="Gasser K."/>
            <person name="Kramer D."/>
            <person name="Li W."/>
            <person name="Munsamy K."/>
            <person name="Piso A."/>
            <person name="Price J.L."/>
            <person name="Sonnekus B."/>
            <person name="Thomas C."/>
            <person name="van der Nest A."/>
            <person name="van Dijk A."/>
            <person name="van Heerden A."/>
            <person name="van Vuuren N."/>
            <person name="Yilmaz N."/>
            <person name="Duong T.A."/>
            <person name="van der Merwe N.A."/>
            <person name="Wingfield M.J."/>
            <person name="Wingfield B.D."/>
        </authorList>
    </citation>
    <scope>NUCLEOTIDE SEQUENCE [LARGE SCALE GENOMIC DNA]</scope>
    <source>
        <strain evidence="2 3">CMW 18300</strain>
    </source>
</reference>
<feature type="chain" id="PRO_5047444163" evidence="1">
    <location>
        <begin position="20"/>
        <end position="195"/>
    </location>
</feature>
<evidence type="ECO:0000313" key="3">
    <source>
        <dbReference type="Proteomes" id="UP001583177"/>
    </source>
</evidence>
<dbReference type="EMBL" id="JAWRVE010000226">
    <property type="protein sequence ID" value="KAL1848118.1"/>
    <property type="molecule type" value="Genomic_DNA"/>
</dbReference>
<organism evidence="2 3">
    <name type="scientific">Diaporthe australafricana</name>
    <dbReference type="NCBI Taxonomy" id="127596"/>
    <lineage>
        <taxon>Eukaryota</taxon>
        <taxon>Fungi</taxon>
        <taxon>Dikarya</taxon>
        <taxon>Ascomycota</taxon>
        <taxon>Pezizomycotina</taxon>
        <taxon>Sordariomycetes</taxon>
        <taxon>Sordariomycetidae</taxon>
        <taxon>Diaporthales</taxon>
        <taxon>Diaporthaceae</taxon>
        <taxon>Diaporthe</taxon>
    </lineage>
</organism>
<keyword evidence="1" id="KW-0732">Signal</keyword>
<name>A0ABR3VY98_9PEZI</name>
<proteinExistence type="predicted"/>
<evidence type="ECO:0000256" key="1">
    <source>
        <dbReference type="SAM" id="SignalP"/>
    </source>
</evidence>